<dbReference type="InterPro" id="IPR007792">
    <property type="entry name" value="T4SS_VirB3/TrbD/AvhB"/>
</dbReference>
<accession>A0ABW9XAR6</accession>
<feature type="transmembrane region" description="Helical" evidence="5">
    <location>
        <begin position="45"/>
        <end position="62"/>
    </location>
</feature>
<evidence type="ECO:0000313" key="7">
    <source>
        <dbReference type="Proteomes" id="UP000753724"/>
    </source>
</evidence>
<dbReference type="Pfam" id="PF05101">
    <property type="entry name" value="VirB3"/>
    <property type="match status" value="1"/>
</dbReference>
<evidence type="ECO:0000256" key="3">
    <source>
        <dbReference type="ARBA" id="ARBA00022989"/>
    </source>
</evidence>
<name>A0ABW9XAR6_9SPHN</name>
<dbReference type="Proteomes" id="UP000753724">
    <property type="component" value="Unassembled WGS sequence"/>
</dbReference>
<keyword evidence="4 5" id="KW-0472">Membrane</keyword>
<gene>
    <name evidence="6" type="ORF">GTZ99_03565</name>
</gene>
<keyword evidence="2 5" id="KW-0812">Transmembrane</keyword>
<dbReference type="NCBIfam" id="NF010474">
    <property type="entry name" value="PRK13899.1"/>
    <property type="match status" value="1"/>
</dbReference>
<proteinExistence type="predicted"/>
<evidence type="ECO:0000313" key="6">
    <source>
        <dbReference type="EMBL" id="NBC35630.1"/>
    </source>
</evidence>
<sequence length="95" mass="11068">MDEPLRRDRLFVALTRPQMFGGVTYGFFVLNLILCAEAFLLLRTVWVVGLALGAHGAAWLACRREPRLIDLWVIRARHCRAVPNHRFWRCNSYRA</sequence>
<reference evidence="7" key="1">
    <citation type="submission" date="2020-01" db="EMBL/GenBank/DDBJ databases">
        <title>Sphingomonas sp. strain CSW-10.</title>
        <authorList>
            <person name="Chen W.-M."/>
        </authorList>
    </citation>
    <scope>NUCLEOTIDE SEQUENCE [LARGE SCALE GENOMIC DNA]</scope>
    <source>
        <strain evidence="7">FSY-8</strain>
    </source>
</reference>
<evidence type="ECO:0000256" key="1">
    <source>
        <dbReference type="ARBA" id="ARBA00004370"/>
    </source>
</evidence>
<comment type="caution">
    <text evidence="6">The sequence shown here is derived from an EMBL/GenBank/DDBJ whole genome shotgun (WGS) entry which is preliminary data.</text>
</comment>
<evidence type="ECO:0000256" key="2">
    <source>
        <dbReference type="ARBA" id="ARBA00022692"/>
    </source>
</evidence>
<feature type="transmembrane region" description="Helical" evidence="5">
    <location>
        <begin position="20"/>
        <end position="39"/>
    </location>
</feature>
<keyword evidence="7" id="KW-1185">Reference proteome</keyword>
<dbReference type="EMBL" id="JAAAPO010000001">
    <property type="protein sequence ID" value="NBC35630.1"/>
    <property type="molecule type" value="Genomic_DNA"/>
</dbReference>
<comment type="subcellular location">
    <subcellularLocation>
        <location evidence="1">Membrane</location>
    </subcellularLocation>
</comment>
<evidence type="ECO:0000256" key="4">
    <source>
        <dbReference type="ARBA" id="ARBA00023136"/>
    </source>
</evidence>
<protein>
    <submittedName>
        <fullName evidence="6">Type VI secretion protein</fullName>
    </submittedName>
</protein>
<keyword evidence="3 5" id="KW-1133">Transmembrane helix</keyword>
<evidence type="ECO:0000256" key="5">
    <source>
        <dbReference type="SAM" id="Phobius"/>
    </source>
</evidence>
<organism evidence="6 7">
    <name type="scientific">Novosphingobium ovatum</name>
    <dbReference type="NCBI Taxonomy" id="1908523"/>
    <lineage>
        <taxon>Bacteria</taxon>
        <taxon>Pseudomonadati</taxon>
        <taxon>Pseudomonadota</taxon>
        <taxon>Alphaproteobacteria</taxon>
        <taxon>Sphingomonadales</taxon>
        <taxon>Sphingomonadaceae</taxon>
        <taxon>Novosphingobium</taxon>
    </lineage>
</organism>